<feature type="domain" description="Pirin N-terminal" evidence="4">
    <location>
        <begin position="12"/>
        <end position="119"/>
    </location>
</feature>
<evidence type="ECO:0000313" key="7">
    <source>
        <dbReference type="Proteomes" id="UP000001887"/>
    </source>
</evidence>
<dbReference type="CDD" id="cd20311">
    <property type="entry name" value="cupin_Yhhw_C"/>
    <property type="match status" value="1"/>
</dbReference>
<comment type="similarity">
    <text evidence="1 3">Belongs to the pirin family.</text>
</comment>
<dbReference type="InterPro" id="IPR041602">
    <property type="entry name" value="Quercetinase_C"/>
</dbReference>
<dbReference type="InterPro" id="IPR011051">
    <property type="entry name" value="RmlC_Cupin_sf"/>
</dbReference>
<dbReference type="EMBL" id="CP001848">
    <property type="protein sequence ID" value="ADB16290.1"/>
    <property type="molecule type" value="Genomic_DNA"/>
</dbReference>
<dbReference type="Proteomes" id="UP000001887">
    <property type="component" value="Chromosome"/>
</dbReference>
<sequence>MVRIRKANERGGGKFGWLDTKHTFSFGEYFDPAHMGFHGLRVMNEDYIEPGMGFGMHGHRDMEIVTLMVAGELAHKDSLGNGETLRPGELQRMTAGSGIRHSEFNPSSSSKAHLYQIWLEPHTKGLTPSYEQKKFPTLEEPGKLHLVASPDGRDGSLKIHQHAEVYLAKLHEGDHVSHGVASGRAAWLQVIEGNVTAQAQGEISSEKSPVSLAAGDGLAIEDVTQLSVTSTADAFVLLFDLP</sequence>
<feature type="binding site" evidence="2">
    <location>
        <position position="59"/>
    </location>
    <ligand>
        <name>Fe cation</name>
        <dbReference type="ChEBI" id="CHEBI:24875"/>
    </ligand>
</feature>
<feature type="binding site" evidence="2">
    <location>
        <position position="101"/>
    </location>
    <ligand>
        <name>Fe cation</name>
        <dbReference type="ChEBI" id="CHEBI:24875"/>
    </ligand>
</feature>
<comment type="cofactor">
    <cofactor evidence="2">
        <name>Fe cation</name>
        <dbReference type="ChEBI" id="CHEBI:24875"/>
    </cofactor>
    <text evidence="2">Binds 1 Fe cation per subunit.</text>
</comment>
<feature type="domain" description="Quercetin 2,3-dioxygenase C-terminal cupin" evidence="5">
    <location>
        <begin position="146"/>
        <end position="241"/>
    </location>
</feature>
<dbReference type="STRING" id="530564.Psta_1615"/>
<dbReference type="CDD" id="cd02910">
    <property type="entry name" value="cupin_Yhhw_N"/>
    <property type="match status" value="1"/>
</dbReference>
<dbReference type="eggNOG" id="COG1741">
    <property type="taxonomic scope" value="Bacteria"/>
</dbReference>
<dbReference type="PIRSF" id="PIRSF006232">
    <property type="entry name" value="Pirin"/>
    <property type="match status" value="1"/>
</dbReference>
<keyword evidence="2" id="KW-0479">Metal-binding</keyword>
<accession>D2QY76</accession>
<dbReference type="SUPFAM" id="SSF51182">
    <property type="entry name" value="RmlC-like cupins"/>
    <property type="match status" value="1"/>
</dbReference>
<evidence type="ECO:0000259" key="4">
    <source>
        <dbReference type="Pfam" id="PF02678"/>
    </source>
</evidence>
<gene>
    <name evidence="6" type="ordered locus">Psta_1615</name>
</gene>
<evidence type="ECO:0000256" key="3">
    <source>
        <dbReference type="RuleBase" id="RU003457"/>
    </source>
</evidence>
<protein>
    <submittedName>
        <fullName evidence="6">Pirin domain protein</fullName>
    </submittedName>
</protein>
<dbReference type="InterPro" id="IPR003829">
    <property type="entry name" value="Pirin_N_dom"/>
</dbReference>
<dbReference type="Pfam" id="PF02678">
    <property type="entry name" value="Pirin"/>
    <property type="match status" value="1"/>
</dbReference>
<name>D2QY76_PIRSD</name>
<dbReference type="OrthoDB" id="321327at2"/>
<dbReference type="Gene3D" id="2.60.120.10">
    <property type="entry name" value="Jelly Rolls"/>
    <property type="match status" value="2"/>
</dbReference>
<feature type="binding site" evidence="2">
    <location>
        <position position="57"/>
    </location>
    <ligand>
        <name>Fe cation</name>
        <dbReference type="ChEBI" id="CHEBI:24875"/>
    </ligand>
</feature>
<dbReference type="KEGG" id="psl:Psta_1615"/>
<evidence type="ECO:0000256" key="2">
    <source>
        <dbReference type="PIRSR" id="PIRSR006232-1"/>
    </source>
</evidence>
<dbReference type="Pfam" id="PF17954">
    <property type="entry name" value="Pirin_C_2"/>
    <property type="match status" value="1"/>
</dbReference>
<dbReference type="InterPro" id="IPR014710">
    <property type="entry name" value="RmlC-like_jellyroll"/>
</dbReference>
<dbReference type="GO" id="GO:0046872">
    <property type="term" value="F:metal ion binding"/>
    <property type="evidence" value="ECO:0007669"/>
    <property type="project" value="UniProtKB-KW"/>
</dbReference>
<keyword evidence="7" id="KW-1185">Reference proteome</keyword>
<evidence type="ECO:0000313" key="6">
    <source>
        <dbReference type="EMBL" id="ADB16290.1"/>
    </source>
</evidence>
<proteinExistence type="inferred from homology"/>
<evidence type="ECO:0000256" key="1">
    <source>
        <dbReference type="ARBA" id="ARBA00008416"/>
    </source>
</evidence>
<reference evidence="6 7" key="1">
    <citation type="journal article" date="2009" name="Stand. Genomic Sci.">
        <title>Complete genome sequence of Pirellula staleyi type strain (ATCC 27377).</title>
        <authorList>
            <person name="Clum A."/>
            <person name="Tindall B.J."/>
            <person name="Sikorski J."/>
            <person name="Ivanova N."/>
            <person name="Mavrommatis K."/>
            <person name="Lucas S."/>
            <person name="Glavina del Rio T."/>
            <person name="Nolan M."/>
            <person name="Chen F."/>
            <person name="Tice H."/>
            <person name="Pitluck S."/>
            <person name="Cheng J.F."/>
            <person name="Chertkov O."/>
            <person name="Brettin T."/>
            <person name="Han C."/>
            <person name="Detter J.C."/>
            <person name="Kuske C."/>
            <person name="Bruce D."/>
            <person name="Goodwin L."/>
            <person name="Ovchinikova G."/>
            <person name="Pati A."/>
            <person name="Mikhailova N."/>
            <person name="Chen A."/>
            <person name="Palaniappan K."/>
            <person name="Land M."/>
            <person name="Hauser L."/>
            <person name="Chang Y.J."/>
            <person name="Jeffries C.D."/>
            <person name="Chain P."/>
            <person name="Rohde M."/>
            <person name="Goker M."/>
            <person name="Bristow J."/>
            <person name="Eisen J.A."/>
            <person name="Markowitz V."/>
            <person name="Hugenholtz P."/>
            <person name="Kyrpides N.C."/>
            <person name="Klenk H.P."/>
            <person name="Lapidus A."/>
        </authorList>
    </citation>
    <scope>NUCLEOTIDE SEQUENCE [LARGE SCALE GENOMIC DNA]</scope>
    <source>
        <strain evidence="7">ATCC 27377 / DSM 6068 / ICPB 4128</strain>
    </source>
</reference>
<evidence type="ECO:0000259" key="5">
    <source>
        <dbReference type="Pfam" id="PF17954"/>
    </source>
</evidence>
<dbReference type="PANTHER" id="PTHR43212:SF3">
    <property type="entry name" value="QUERCETIN 2,3-DIOXYGENASE"/>
    <property type="match status" value="1"/>
</dbReference>
<feature type="binding site" evidence="2">
    <location>
        <position position="103"/>
    </location>
    <ligand>
        <name>Fe cation</name>
        <dbReference type="ChEBI" id="CHEBI:24875"/>
    </ligand>
</feature>
<organism evidence="6 7">
    <name type="scientific">Pirellula staleyi (strain ATCC 27377 / DSM 6068 / ICPB 4128)</name>
    <name type="common">Pirella staleyi</name>
    <dbReference type="NCBI Taxonomy" id="530564"/>
    <lineage>
        <taxon>Bacteria</taxon>
        <taxon>Pseudomonadati</taxon>
        <taxon>Planctomycetota</taxon>
        <taxon>Planctomycetia</taxon>
        <taxon>Pirellulales</taxon>
        <taxon>Pirellulaceae</taxon>
        <taxon>Pirellula</taxon>
    </lineage>
</organism>
<keyword evidence="2" id="KW-0408">Iron</keyword>
<dbReference type="PANTHER" id="PTHR43212">
    <property type="entry name" value="QUERCETIN 2,3-DIOXYGENASE"/>
    <property type="match status" value="1"/>
</dbReference>
<dbReference type="HOGENOM" id="CLU_064194_2_2_0"/>
<dbReference type="InterPro" id="IPR012093">
    <property type="entry name" value="Pirin"/>
</dbReference>
<dbReference type="AlphaFoldDB" id="D2QY76"/>